<keyword evidence="3" id="KW-1185">Reference proteome</keyword>
<dbReference type="EMBL" id="JANPWB010000011">
    <property type="protein sequence ID" value="KAJ1124701.1"/>
    <property type="molecule type" value="Genomic_DNA"/>
</dbReference>
<evidence type="ECO:0000256" key="1">
    <source>
        <dbReference type="SAM" id="MobiDB-lite"/>
    </source>
</evidence>
<feature type="region of interest" description="Disordered" evidence="1">
    <location>
        <begin position="103"/>
        <end position="156"/>
    </location>
</feature>
<reference evidence="2" key="1">
    <citation type="journal article" date="2022" name="bioRxiv">
        <title>Sequencing and chromosome-scale assembly of the giantPleurodeles waltlgenome.</title>
        <authorList>
            <person name="Brown T."/>
            <person name="Elewa A."/>
            <person name="Iarovenko S."/>
            <person name="Subramanian E."/>
            <person name="Araus A.J."/>
            <person name="Petzold A."/>
            <person name="Susuki M."/>
            <person name="Suzuki K.-i.T."/>
            <person name="Hayashi T."/>
            <person name="Toyoda A."/>
            <person name="Oliveira C."/>
            <person name="Osipova E."/>
            <person name="Leigh N.D."/>
            <person name="Simon A."/>
            <person name="Yun M.H."/>
        </authorList>
    </citation>
    <scope>NUCLEOTIDE SEQUENCE</scope>
    <source>
        <strain evidence="2">20211129_DDA</strain>
        <tissue evidence="2">Liver</tissue>
    </source>
</reference>
<accession>A0AAV7P8P7</accession>
<dbReference type="AlphaFoldDB" id="A0AAV7P8P7"/>
<dbReference type="Proteomes" id="UP001066276">
    <property type="component" value="Chromosome 7"/>
</dbReference>
<feature type="region of interest" description="Disordered" evidence="1">
    <location>
        <begin position="206"/>
        <end position="230"/>
    </location>
</feature>
<sequence>MGCPRPGHASTGHLGLPRSLRGPQGPTGVPNQLGPPPLSPFSGHQPSSTGAAAGPASAPGAVPPPHYFGAPPVPGVVFAGQPQHNRGPRPLPVAALLRRPMGRIFSQAPGPPPAPPLQRGDSTGVPRCSRAVRLRPAAARGSTRGRGFSREDGPPAFSLTAELGPLASTLWGRLGGPIAPRIGPQFSTSVWIPVSPEMARFSSIFSRPLRSEEIRRTPSPDPWPRPTLTD</sequence>
<feature type="region of interest" description="Disordered" evidence="1">
    <location>
        <begin position="1"/>
        <end position="66"/>
    </location>
</feature>
<organism evidence="2 3">
    <name type="scientific">Pleurodeles waltl</name>
    <name type="common">Iberian ribbed newt</name>
    <dbReference type="NCBI Taxonomy" id="8319"/>
    <lineage>
        <taxon>Eukaryota</taxon>
        <taxon>Metazoa</taxon>
        <taxon>Chordata</taxon>
        <taxon>Craniata</taxon>
        <taxon>Vertebrata</taxon>
        <taxon>Euteleostomi</taxon>
        <taxon>Amphibia</taxon>
        <taxon>Batrachia</taxon>
        <taxon>Caudata</taxon>
        <taxon>Salamandroidea</taxon>
        <taxon>Salamandridae</taxon>
        <taxon>Pleurodelinae</taxon>
        <taxon>Pleurodeles</taxon>
    </lineage>
</organism>
<evidence type="ECO:0000313" key="2">
    <source>
        <dbReference type="EMBL" id="KAJ1124701.1"/>
    </source>
</evidence>
<feature type="compositionally biased region" description="Pro residues" evidence="1">
    <location>
        <begin position="219"/>
        <end position="230"/>
    </location>
</feature>
<proteinExistence type="predicted"/>
<feature type="compositionally biased region" description="Low complexity" evidence="1">
    <location>
        <begin position="46"/>
        <end position="60"/>
    </location>
</feature>
<comment type="caution">
    <text evidence="2">The sequence shown here is derived from an EMBL/GenBank/DDBJ whole genome shotgun (WGS) entry which is preliminary data.</text>
</comment>
<name>A0AAV7P8P7_PLEWA</name>
<evidence type="ECO:0000313" key="3">
    <source>
        <dbReference type="Proteomes" id="UP001066276"/>
    </source>
</evidence>
<feature type="compositionally biased region" description="Basic and acidic residues" evidence="1">
    <location>
        <begin position="209"/>
        <end position="218"/>
    </location>
</feature>
<protein>
    <submittedName>
        <fullName evidence="2">Uncharacterized protein</fullName>
    </submittedName>
</protein>
<gene>
    <name evidence="2" type="ORF">NDU88_003150</name>
</gene>